<dbReference type="RefSeq" id="WP_059754311.1">
    <property type="nucleotide sequence ID" value="NZ_LDUG01000019.1"/>
</dbReference>
<comment type="caution">
    <text evidence="3">The sequence shown here is derived from an EMBL/GenBank/DDBJ whole genome shotgun (WGS) entry which is preliminary data.</text>
</comment>
<evidence type="ECO:0000313" key="3">
    <source>
        <dbReference type="EMBL" id="KVW96810.1"/>
    </source>
</evidence>
<name>A0A106BQJ7_THIDE</name>
<feature type="region of interest" description="Disordered" evidence="1">
    <location>
        <begin position="23"/>
        <end position="43"/>
    </location>
</feature>
<dbReference type="OrthoDB" id="5570235at2"/>
<dbReference type="Proteomes" id="UP000064243">
    <property type="component" value="Unassembled WGS sequence"/>
</dbReference>
<evidence type="ECO:0000256" key="2">
    <source>
        <dbReference type="SAM" id="SignalP"/>
    </source>
</evidence>
<keyword evidence="4" id="KW-1185">Reference proteome</keyword>
<proteinExistence type="predicted"/>
<reference evidence="3 4" key="1">
    <citation type="journal article" date="2015" name="Appl. Environ. Microbiol.">
        <title>Aerobic and Anaerobic Thiosulfate Oxidation by a Cold-Adapted, Subglacial Chemoautotroph.</title>
        <authorList>
            <person name="Harrold Z.R."/>
            <person name="Skidmore M.L."/>
            <person name="Hamilton T.L."/>
            <person name="Desch L."/>
            <person name="Amada K."/>
            <person name="van Gelder W."/>
            <person name="Glover K."/>
            <person name="Roden E.E."/>
            <person name="Boyd E.S."/>
        </authorList>
    </citation>
    <scope>NUCLEOTIDE SEQUENCE [LARGE SCALE GENOMIC DNA]</scope>
    <source>
        <strain evidence="3 4">RG</strain>
    </source>
</reference>
<feature type="chain" id="PRO_5007125706" description="Lipoprotein" evidence="2">
    <location>
        <begin position="23"/>
        <end position="78"/>
    </location>
</feature>
<evidence type="ECO:0008006" key="5">
    <source>
        <dbReference type="Google" id="ProtNLM"/>
    </source>
</evidence>
<keyword evidence="2" id="KW-0732">Signal</keyword>
<dbReference type="PATRIC" id="fig|36861.3.peg.1013"/>
<accession>A0A106BQJ7</accession>
<gene>
    <name evidence="3" type="ORF">ABW22_07680</name>
</gene>
<organism evidence="3 4">
    <name type="scientific">Thiobacillus denitrificans</name>
    <dbReference type="NCBI Taxonomy" id="36861"/>
    <lineage>
        <taxon>Bacteria</taxon>
        <taxon>Pseudomonadati</taxon>
        <taxon>Pseudomonadota</taxon>
        <taxon>Betaproteobacteria</taxon>
        <taxon>Nitrosomonadales</taxon>
        <taxon>Thiobacillaceae</taxon>
        <taxon>Thiobacillus</taxon>
    </lineage>
</organism>
<sequence length="78" mass="7918">MIRLLAAASLLLMLGACSPLPAQPAAGKPSPAGPPPPPMPDDRIVCPADVKLCPDGSTVSREPARGCVFTPCPGETNK</sequence>
<dbReference type="PROSITE" id="PS51257">
    <property type="entry name" value="PROKAR_LIPOPROTEIN"/>
    <property type="match status" value="1"/>
</dbReference>
<evidence type="ECO:0000313" key="4">
    <source>
        <dbReference type="Proteomes" id="UP000064243"/>
    </source>
</evidence>
<dbReference type="EMBL" id="LDUG01000019">
    <property type="protein sequence ID" value="KVW96810.1"/>
    <property type="molecule type" value="Genomic_DNA"/>
</dbReference>
<evidence type="ECO:0000256" key="1">
    <source>
        <dbReference type="SAM" id="MobiDB-lite"/>
    </source>
</evidence>
<dbReference type="AlphaFoldDB" id="A0A106BQJ7"/>
<feature type="signal peptide" evidence="2">
    <location>
        <begin position="1"/>
        <end position="22"/>
    </location>
</feature>
<protein>
    <recommendedName>
        <fullName evidence="5">Lipoprotein</fullName>
    </recommendedName>
</protein>